<accession>A0A146K5K9</accession>
<feature type="non-terminal residue" evidence="2">
    <location>
        <position position="276"/>
    </location>
</feature>
<evidence type="ECO:0000256" key="1">
    <source>
        <dbReference type="SAM" id="Coils"/>
    </source>
</evidence>
<feature type="non-terminal residue" evidence="2">
    <location>
        <position position="1"/>
    </location>
</feature>
<organism evidence="2">
    <name type="scientific">Trepomonas sp. PC1</name>
    <dbReference type="NCBI Taxonomy" id="1076344"/>
    <lineage>
        <taxon>Eukaryota</taxon>
        <taxon>Metamonada</taxon>
        <taxon>Diplomonadida</taxon>
        <taxon>Hexamitidae</taxon>
        <taxon>Hexamitinae</taxon>
        <taxon>Trepomonas</taxon>
    </lineage>
</organism>
<dbReference type="EMBL" id="GDID01005827">
    <property type="protein sequence ID" value="JAP90779.1"/>
    <property type="molecule type" value="Transcribed_RNA"/>
</dbReference>
<dbReference type="AlphaFoldDB" id="A0A146K5K9"/>
<protein>
    <submittedName>
        <fullName evidence="2">Uncharacterized protein</fullName>
    </submittedName>
</protein>
<reference evidence="2" key="1">
    <citation type="submission" date="2015-07" db="EMBL/GenBank/DDBJ databases">
        <title>Adaptation to a free-living lifestyle via gene acquisitions in the diplomonad Trepomonas sp. PC1.</title>
        <authorList>
            <person name="Xu F."/>
            <person name="Jerlstrom-Hultqvist J."/>
            <person name="Kolisko M."/>
            <person name="Simpson A.G.B."/>
            <person name="Roger A.J."/>
            <person name="Svard S.G."/>
            <person name="Andersson J.O."/>
        </authorList>
    </citation>
    <scope>NUCLEOTIDE SEQUENCE</scope>
    <source>
        <strain evidence="2">PC1</strain>
    </source>
</reference>
<feature type="coiled-coil region" evidence="1">
    <location>
        <begin position="145"/>
        <end position="246"/>
    </location>
</feature>
<gene>
    <name evidence="2" type="ORF">TPC1_17823</name>
</gene>
<feature type="coiled-coil region" evidence="1">
    <location>
        <begin position="51"/>
        <end position="89"/>
    </location>
</feature>
<proteinExistence type="predicted"/>
<sequence>NQFFFISIQIMDLSSDSILLGIAEEIISRLPPQIQSKYYLLKTAIMKEQFKNQHKIEAEENKQQIQAQKQQLNDVLTESQLELERVEKETQISLQTEIKSIQTEQTDQLQQVKLLINEILKNNGLQQNLQLPQQLILINQKLQDFSDNQKSFQKLQQQNQKLQSQNSEYKSYISELMKQLESSKAILLQNDRLEQKIAKQQDLFNELALKQQETEVLFDQCQETYYQSIKTLKHKAETQIDAMQEKLAVVFDQMRRIRKVESFDESMKSIWDSLEK</sequence>
<evidence type="ECO:0000313" key="2">
    <source>
        <dbReference type="EMBL" id="JAP90779.1"/>
    </source>
</evidence>
<keyword evidence="1" id="KW-0175">Coiled coil</keyword>
<name>A0A146K5K9_9EUKA</name>